<feature type="domain" description="Flagellar hook-associated protein FlgK helical" evidence="8">
    <location>
        <begin position="97"/>
        <end position="311"/>
    </location>
</feature>
<gene>
    <name evidence="9" type="primary">flgK</name>
    <name evidence="9" type="ORF">H8S17_00040</name>
</gene>
<feature type="domain" description="Flagellar basal body rod protein N-terminal" evidence="7">
    <location>
        <begin position="8"/>
        <end position="38"/>
    </location>
</feature>
<reference evidence="9" key="1">
    <citation type="submission" date="2020-08" db="EMBL/GenBank/DDBJ databases">
        <title>Genome public.</title>
        <authorList>
            <person name="Liu C."/>
            <person name="Sun Q."/>
        </authorList>
    </citation>
    <scope>NUCLEOTIDE SEQUENCE</scope>
    <source>
        <strain evidence="9">BX1005</strain>
    </source>
</reference>
<dbReference type="EMBL" id="JACOPH010000001">
    <property type="protein sequence ID" value="MBC5712610.1"/>
    <property type="molecule type" value="Genomic_DNA"/>
</dbReference>
<comment type="similarity">
    <text evidence="3">Belongs to the flagella basal body rod proteins family.</text>
</comment>
<evidence type="ECO:0000256" key="1">
    <source>
        <dbReference type="ARBA" id="ARBA00004365"/>
    </source>
</evidence>
<protein>
    <recommendedName>
        <fullName evidence="4">Flagellar hook-associated protein 1</fullName>
    </recommendedName>
</protein>
<dbReference type="GO" id="GO:0005198">
    <property type="term" value="F:structural molecule activity"/>
    <property type="evidence" value="ECO:0007669"/>
    <property type="project" value="InterPro"/>
</dbReference>
<keyword evidence="9" id="KW-0969">Cilium</keyword>
<dbReference type="InterPro" id="IPR001444">
    <property type="entry name" value="Flag_bb_rod_N"/>
</dbReference>
<dbReference type="SUPFAM" id="SSF64518">
    <property type="entry name" value="Phase 1 flagellin"/>
    <property type="match status" value="1"/>
</dbReference>
<organism evidence="9 10">
    <name type="scientific">Roseburia zhanii</name>
    <dbReference type="NCBI Taxonomy" id="2763064"/>
    <lineage>
        <taxon>Bacteria</taxon>
        <taxon>Bacillati</taxon>
        <taxon>Bacillota</taxon>
        <taxon>Clostridia</taxon>
        <taxon>Lachnospirales</taxon>
        <taxon>Lachnospiraceae</taxon>
        <taxon>Roseburia</taxon>
    </lineage>
</organism>
<proteinExistence type="inferred from homology"/>
<keyword evidence="5" id="KW-0964">Secreted</keyword>
<accession>A0A923LKQ2</accession>
<dbReference type="InterPro" id="IPR002371">
    <property type="entry name" value="FlgK"/>
</dbReference>
<dbReference type="NCBIfam" id="TIGR02492">
    <property type="entry name" value="flgK_ends"/>
    <property type="match status" value="1"/>
</dbReference>
<evidence type="ECO:0000259" key="8">
    <source>
        <dbReference type="Pfam" id="PF22638"/>
    </source>
</evidence>
<evidence type="ECO:0000313" key="10">
    <source>
        <dbReference type="Proteomes" id="UP000606720"/>
    </source>
</evidence>
<dbReference type="GO" id="GO:0005576">
    <property type="term" value="C:extracellular region"/>
    <property type="evidence" value="ECO:0007669"/>
    <property type="project" value="UniProtKB-SubCell"/>
</dbReference>
<dbReference type="PANTHER" id="PTHR30033:SF1">
    <property type="entry name" value="FLAGELLAR HOOK-ASSOCIATED PROTEIN 1"/>
    <property type="match status" value="1"/>
</dbReference>
<evidence type="ECO:0000256" key="2">
    <source>
        <dbReference type="ARBA" id="ARBA00004613"/>
    </source>
</evidence>
<evidence type="ECO:0000259" key="7">
    <source>
        <dbReference type="Pfam" id="PF00460"/>
    </source>
</evidence>
<name>A0A923LKQ2_9FIRM</name>
<keyword evidence="9" id="KW-0966">Cell projection</keyword>
<dbReference type="PANTHER" id="PTHR30033">
    <property type="entry name" value="FLAGELLAR HOOK-ASSOCIATED PROTEIN 1"/>
    <property type="match status" value="1"/>
</dbReference>
<sequence length="617" mass="68441">MPSTFFGLNIASSALNAFQTAVNTTANNISNVQTKGYTKQVANRQASDALRVYQKYGTIGTGVTTTSITSIRSEYYDTKYWENQSSVGMFETKLNFLNQIENYFQDKESNEPGFSTIFTNMFNQLNELTSNAGDENVRKNFISQAQIFTSYFHDVSNGLVKLQKDCNDQIKTLVESINSSAQKIAALTKQINSIEIQGGTANELRDQRALIIDELSKIVPITAAESPVTNSNYPDMYTGGTNYIVKIDGQTLVNNYEYTTLKCVSRENQVWQTDAEGLYDIVWADTGMNFNMNADSMDGSLKALFDIRDGNNEENFQGKITSATSSTITIKPSTMNTIETMSMASEGVITIKNKEYYYNSFTAEVDENGKILSYKFEIEANLDANEINNLRGGYAEIGDKIDAMGIPYYMSQMSEFLRAFSERFNAYQKGGQDLNGDPMGAFFIAKKYDGSEYDFADQNVGTNGVTDGTKSVISSTSNSYYQMNALNFNVADASIRDSSIFATTADVTGEKIDAHEIVDAMLKLQSDVKLFRGGSAKSFLQCIISDITIDTQESKIFSSNFTDIASAITNQRLSIAGVDEDEEALDIVKFQNAYNLASRMVQCMSEMYDKLINETGV</sequence>
<evidence type="ECO:0000256" key="6">
    <source>
        <dbReference type="ARBA" id="ARBA00023143"/>
    </source>
</evidence>
<dbReference type="RefSeq" id="WP_186865719.1">
    <property type="nucleotide sequence ID" value="NZ_JACOPH010000001.1"/>
</dbReference>
<comment type="subcellular location">
    <subcellularLocation>
        <location evidence="1">Bacterial flagellum</location>
    </subcellularLocation>
    <subcellularLocation>
        <location evidence="2">Secreted</location>
    </subcellularLocation>
</comment>
<keyword evidence="6" id="KW-0975">Bacterial flagellum</keyword>
<dbReference type="Proteomes" id="UP000606720">
    <property type="component" value="Unassembled WGS sequence"/>
</dbReference>
<dbReference type="AlphaFoldDB" id="A0A923LKQ2"/>
<dbReference type="Pfam" id="PF00460">
    <property type="entry name" value="Flg_bb_rod"/>
    <property type="match status" value="1"/>
</dbReference>
<evidence type="ECO:0000313" key="9">
    <source>
        <dbReference type="EMBL" id="MBC5712610.1"/>
    </source>
</evidence>
<comment type="caution">
    <text evidence="9">The sequence shown here is derived from an EMBL/GenBank/DDBJ whole genome shotgun (WGS) entry which is preliminary data.</text>
</comment>
<keyword evidence="10" id="KW-1185">Reference proteome</keyword>
<evidence type="ECO:0000256" key="4">
    <source>
        <dbReference type="ARBA" id="ARBA00016244"/>
    </source>
</evidence>
<dbReference type="InterPro" id="IPR053927">
    <property type="entry name" value="FlgK_helical"/>
</dbReference>
<dbReference type="Pfam" id="PF22638">
    <property type="entry name" value="FlgK_D1"/>
    <property type="match status" value="1"/>
</dbReference>
<dbReference type="GO" id="GO:0044780">
    <property type="term" value="P:bacterial-type flagellum assembly"/>
    <property type="evidence" value="ECO:0007669"/>
    <property type="project" value="InterPro"/>
</dbReference>
<evidence type="ECO:0000256" key="3">
    <source>
        <dbReference type="ARBA" id="ARBA00009677"/>
    </source>
</evidence>
<dbReference type="PRINTS" id="PR01005">
    <property type="entry name" value="FLGHOOKAP1"/>
</dbReference>
<evidence type="ECO:0000256" key="5">
    <source>
        <dbReference type="ARBA" id="ARBA00022525"/>
    </source>
</evidence>
<keyword evidence="9" id="KW-0282">Flagellum</keyword>
<dbReference type="GO" id="GO:0009424">
    <property type="term" value="C:bacterial-type flagellum hook"/>
    <property type="evidence" value="ECO:0007669"/>
    <property type="project" value="InterPro"/>
</dbReference>